<dbReference type="PANTHER" id="PTHR44757">
    <property type="entry name" value="DIGUANYLATE CYCLASE DGCP"/>
    <property type="match status" value="1"/>
</dbReference>
<evidence type="ECO:0000259" key="2">
    <source>
        <dbReference type="PROSITE" id="PS50112"/>
    </source>
</evidence>
<evidence type="ECO:0000256" key="1">
    <source>
        <dbReference type="SAM" id="Coils"/>
    </source>
</evidence>
<evidence type="ECO:0000313" key="6">
    <source>
        <dbReference type="EMBL" id="RAK19536.1"/>
    </source>
</evidence>
<dbReference type="SMART" id="SM00267">
    <property type="entry name" value="GGDEF"/>
    <property type="match status" value="1"/>
</dbReference>
<feature type="domain" description="PAS" evidence="2">
    <location>
        <begin position="416"/>
        <end position="486"/>
    </location>
</feature>
<dbReference type="InterPro" id="IPR001633">
    <property type="entry name" value="EAL_dom"/>
</dbReference>
<reference evidence="6 7" key="1">
    <citation type="submission" date="2018-06" db="EMBL/GenBank/DDBJ databases">
        <title>Genomic Encyclopedia of Type Strains, Phase III (KMG-III): the genomes of soil and plant-associated and newly described type strains.</title>
        <authorList>
            <person name="Whitman W."/>
        </authorList>
    </citation>
    <scope>NUCLEOTIDE SEQUENCE [LARGE SCALE GENOMIC DNA]</scope>
    <source>
        <strain evidence="6 7">CGMCC 1.8979</strain>
    </source>
</reference>
<dbReference type="Pfam" id="PF08495">
    <property type="entry name" value="FIST"/>
    <property type="match status" value="1"/>
</dbReference>
<dbReference type="Gene3D" id="3.20.20.450">
    <property type="entry name" value="EAL domain"/>
    <property type="match status" value="1"/>
</dbReference>
<dbReference type="SMART" id="SM01204">
    <property type="entry name" value="FIST_C"/>
    <property type="match status" value="1"/>
</dbReference>
<dbReference type="InterPro" id="IPR000160">
    <property type="entry name" value="GGDEF_dom"/>
</dbReference>
<dbReference type="InterPro" id="IPR029787">
    <property type="entry name" value="Nucleotide_cyclase"/>
</dbReference>
<dbReference type="CDD" id="cd01949">
    <property type="entry name" value="GGDEF"/>
    <property type="match status" value="1"/>
</dbReference>
<dbReference type="Pfam" id="PF00989">
    <property type="entry name" value="PAS"/>
    <property type="match status" value="1"/>
</dbReference>
<dbReference type="SUPFAM" id="SSF55073">
    <property type="entry name" value="Nucleotide cyclase"/>
    <property type="match status" value="1"/>
</dbReference>
<dbReference type="GO" id="GO:0006355">
    <property type="term" value="P:regulation of DNA-templated transcription"/>
    <property type="evidence" value="ECO:0007669"/>
    <property type="project" value="InterPro"/>
</dbReference>
<dbReference type="PROSITE" id="PS50113">
    <property type="entry name" value="PAC"/>
    <property type="match status" value="1"/>
</dbReference>
<feature type="domain" description="PAC" evidence="3">
    <location>
        <begin position="488"/>
        <end position="539"/>
    </location>
</feature>
<dbReference type="PROSITE" id="PS50887">
    <property type="entry name" value="GGDEF"/>
    <property type="match status" value="1"/>
</dbReference>
<dbReference type="SMART" id="SM00897">
    <property type="entry name" value="FIST"/>
    <property type="match status" value="1"/>
</dbReference>
<evidence type="ECO:0000259" key="3">
    <source>
        <dbReference type="PROSITE" id="PS50113"/>
    </source>
</evidence>
<evidence type="ECO:0000259" key="4">
    <source>
        <dbReference type="PROSITE" id="PS50883"/>
    </source>
</evidence>
<dbReference type="PROSITE" id="PS50112">
    <property type="entry name" value="PAS"/>
    <property type="match status" value="1"/>
</dbReference>
<dbReference type="CDD" id="cd00130">
    <property type="entry name" value="PAS"/>
    <property type="match status" value="1"/>
</dbReference>
<keyword evidence="1" id="KW-0175">Coiled coil</keyword>
<dbReference type="InterPro" id="IPR000014">
    <property type="entry name" value="PAS"/>
</dbReference>
<dbReference type="Proteomes" id="UP000248555">
    <property type="component" value="Unassembled WGS sequence"/>
</dbReference>
<proteinExistence type="predicted"/>
<evidence type="ECO:0000313" key="7">
    <source>
        <dbReference type="Proteomes" id="UP000248555"/>
    </source>
</evidence>
<name>A0A327YH85_9BACL</name>
<dbReference type="PROSITE" id="PS50883">
    <property type="entry name" value="EAL"/>
    <property type="match status" value="1"/>
</dbReference>
<dbReference type="NCBIfam" id="TIGR00229">
    <property type="entry name" value="sensory_box"/>
    <property type="match status" value="1"/>
</dbReference>
<sequence>MKTYNMICTDIGEIAPFIERHRLQEHHHVLVQIFSGILDKTYIKEIVRNIKHMIPHATIIGTTTDGEIADDKITNNCTVISYSVFEQTTLRSAVLSCDEFAGSYALGEHVAKNIITERTKAMILFVNNLAVNVKELLAGMKSIAKKDIVIAGGAAGDNGLFERIYVFSDQEVISNGVAAVSLNNEHLQIHTFSRFNWQEIGTAFMITKISDNRIYELDRKPILQVLKHYLGSEFMRQLPRSSVEFPFLLQRNEKKGYFFITKVHKDGSVQVNENVDEGEQVKFTYLNIPLVLENTIDQMKKLAKKPVETIFIYNCMSMRRYLKDFILQDLKMMCKIAPVSGFFTYGEIFTKNGQVEYGTQSMTLLALSESTETTQAYDIDFRYDIPETFGWMLTLSHLIKASSQDIERLNSNIEMSEQRYRSLFEHNTDIVYSTDLNGNFTSVNPAFEKVLGFKKEEILYTNSLKYIHKKDIPRVKMHFFKALLGKVQYYNLEIPTKSGETLLFQMKNIPIIVNGEKVGIYGIGRNITEQKKAEEKIAYLAYYDIDTRLPNRAKFTELVTKFIERRRRKKRKLAVLFIDMDRFKIINDSIGHYAGDEILKQIAERIRNILPSGTYLGRFGGDKFTLLLTKNVEVDNIIKMAQHILQEISKPIVYQNQEFFITASIGVSLYPNNGIDAHSLLKNADTAMNRAKQQGGNRIKFYSTDMNEQALYRIELEGYLRKALEKNEFFLLYQPLVDLKTGTIFGSEALIRWNHPKLGLISPAEFIPLAEETGLIHEIGRWVLLTACKQTKKWQEMGLGPLVISVNVSATQFQQPGFLDDVKMALTESRLEPSYLNLELTESLMLRNLHYSIQLMKELRELGVHVSIDDFGTGYSSLSYLKNLPINALKIDRSFIQNLHENESDIAIVKAIITMGHGLQLKVVAEGVETEQQIRLLKELKCHYAQGYIIYNPMSAEEFERSIFRFNNISF</sequence>
<dbReference type="NCBIfam" id="TIGR00254">
    <property type="entry name" value="GGDEF"/>
    <property type="match status" value="1"/>
</dbReference>
<dbReference type="InterPro" id="IPR019494">
    <property type="entry name" value="FIST_C"/>
</dbReference>
<dbReference type="RefSeq" id="WP_111645192.1">
    <property type="nucleotide sequence ID" value="NZ_QLMH01000006.1"/>
</dbReference>
<dbReference type="OrthoDB" id="9759607at2"/>
<dbReference type="PANTHER" id="PTHR44757:SF2">
    <property type="entry name" value="BIOFILM ARCHITECTURE MAINTENANCE PROTEIN MBAA"/>
    <property type="match status" value="1"/>
</dbReference>
<dbReference type="InterPro" id="IPR013767">
    <property type="entry name" value="PAS_fold"/>
</dbReference>
<gene>
    <name evidence="6" type="ORF">B0I26_106160</name>
</gene>
<evidence type="ECO:0000259" key="5">
    <source>
        <dbReference type="PROSITE" id="PS50887"/>
    </source>
</evidence>
<dbReference type="CDD" id="cd01948">
    <property type="entry name" value="EAL"/>
    <property type="match status" value="1"/>
</dbReference>
<protein>
    <submittedName>
        <fullName evidence="6">PAS domain S-box-containing protein/diguanylate cyclase (GGDEF)-like protein</fullName>
    </submittedName>
</protein>
<organism evidence="6 7">
    <name type="scientific">Paranoxybacillus vitaminiphilus</name>
    <dbReference type="NCBI Taxonomy" id="581036"/>
    <lineage>
        <taxon>Bacteria</taxon>
        <taxon>Bacillati</taxon>
        <taxon>Bacillota</taxon>
        <taxon>Bacilli</taxon>
        <taxon>Bacillales</taxon>
        <taxon>Anoxybacillaceae</taxon>
        <taxon>Paranoxybacillus</taxon>
    </lineage>
</organism>
<dbReference type="EMBL" id="QLMH01000006">
    <property type="protein sequence ID" value="RAK19536.1"/>
    <property type="molecule type" value="Genomic_DNA"/>
</dbReference>
<accession>A0A327YH85</accession>
<dbReference type="FunFam" id="3.20.20.450:FF:000001">
    <property type="entry name" value="Cyclic di-GMP phosphodiesterase yahA"/>
    <property type="match status" value="1"/>
</dbReference>
<dbReference type="InterPro" id="IPR035965">
    <property type="entry name" value="PAS-like_dom_sf"/>
</dbReference>
<dbReference type="Gene3D" id="3.30.70.270">
    <property type="match status" value="1"/>
</dbReference>
<dbReference type="Pfam" id="PF00990">
    <property type="entry name" value="GGDEF"/>
    <property type="match status" value="1"/>
</dbReference>
<keyword evidence="7" id="KW-1185">Reference proteome</keyword>
<dbReference type="Pfam" id="PF10442">
    <property type="entry name" value="FIST_C"/>
    <property type="match status" value="1"/>
</dbReference>
<feature type="domain" description="GGDEF" evidence="5">
    <location>
        <begin position="571"/>
        <end position="704"/>
    </location>
</feature>
<dbReference type="Gene3D" id="3.30.450.20">
    <property type="entry name" value="PAS domain"/>
    <property type="match status" value="1"/>
</dbReference>
<dbReference type="AlphaFoldDB" id="A0A327YH85"/>
<comment type="caution">
    <text evidence="6">The sequence shown here is derived from an EMBL/GenBank/DDBJ whole genome shotgun (WGS) entry which is preliminary data.</text>
</comment>
<dbReference type="InterPro" id="IPR043128">
    <property type="entry name" value="Rev_trsase/Diguanyl_cyclase"/>
</dbReference>
<feature type="domain" description="EAL" evidence="4">
    <location>
        <begin position="713"/>
        <end position="967"/>
    </location>
</feature>
<dbReference type="InterPro" id="IPR000700">
    <property type="entry name" value="PAS-assoc_C"/>
</dbReference>
<dbReference type="SMART" id="SM00052">
    <property type="entry name" value="EAL"/>
    <property type="match status" value="1"/>
</dbReference>
<dbReference type="SUPFAM" id="SSF141868">
    <property type="entry name" value="EAL domain-like"/>
    <property type="match status" value="1"/>
</dbReference>
<dbReference type="SUPFAM" id="SSF55785">
    <property type="entry name" value="PYP-like sensor domain (PAS domain)"/>
    <property type="match status" value="1"/>
</dbReference>
<dbReference type="SMART" id="SM00091">
    <property type="entry name" value="PAS"/>
    <property type="match status" value="1"/>
</dbReference>
<dbReference type="InterPro" id="IPR013702">
    <property type="entry name" value="FIST_domain_N"/>
</dbReference>
<dbReference type="Pfam" id="PF00563">
    <property type="entry name" value="EAL"/>
    <property type="match status" value="1"/>
</dbReference>
<dbReference type="InterPro" id="IPR052155">
    <property type="entry name" value="Biofilm_reg_signaling"/>
</dbReference>
<feature type="coiled-coil region" evidence="1">
    <location>
        <begin position="399"/>
        <end position="426"/>
    </location>
</feature>
<dbReference type="InterPro" id="IPR035919">
    <property type="entry name" value="EAL_sf"/>
</dbReference>